<protein>
    <submittedName>
        <fullName evidence="1">Uncharacterized protein</fullName>
    </submittedName>
</protein>
<gene>
    <name evidence="1" type="ORF">MNB_SV-13-574</name>
</gene>
<accession>A0A1W1CZH3</accession>
<proteinExistence type="predicted"/>
<organism evidence="1">
    <name type="scientific">hydrothermal vent metagenome</name>
    <dbReference type="NCBI Taxonomy" id="652676"/>
    <lineage>
        <taxon>unclassified sequences</taxon>
        <taxon>metagenomes</taxon>
        <taxon>ecological metagenomes</taxon>
    </lineage>
</organism>
<dbReference type="AlphaFoldDB" id="A0A1W1CZH3"/>
<dbReference type="EMBL" id="FPHM01000224">
    <property type="protein sequence ID" value="SFV71276.1"/>
    <property type="molecule type" value="Genomic_DNA"/>
</dbReference>
<reference evidence="1" key="1">
    <citation type="submission" date="2016-10" db="EMBL/GenBank/DDBJ databases">
        <authorList>
            <person name="de Groot N.N."/>
        </authorList>
    </citation>
    <scope>NUCLEOTIDE SEQUENCE</scope>
</reference>
<sequence>MDLEVLKERYLGVEILLSNQEFILEEFVAVKNGAKIKIRDKLTNDSRFFMDSQSKKDAIFTLEYWESIILKVLKK</sequence>
<evidence type="ECO:0000313" key="1">
    <source>
        <dbReference type="EMBL" id="SFV71276.1"/>
    </source>
</evidence>
<name>A0A1W1CZH3_9ZZZZ</name>